<evidence type="ECO:0000313" key="2">
    <source>
        <dbReference type="EMBL" id="WDF82419.1"/>
    </source>
</evidence>
<keyword evidence="1" id="KW-0472">Membrane</keyword>
<reference evidence="2 3" key="1">
    <citation type="submission" date="2023-02" db="EMBL/GenBank/DDBJ databases">
        <title>Genome sequence of Lacticaseibacillus sp. KACC 23028.</title>
        <authorList>
            <person name="Kim S."/>
            <person name="Heo J."/>
            <person name="Kwon S.-W."/>
        </authorList>
    </citation>
    <scope>NUCLEOTIDE SEQUENCE [LARGE SCALE GENOMIC DNA]</scope>
    <source>
        <strain evidence="2 3">KACC 23028</strain>
    </source>
</reference>
<gene>
    <name evidence="2" type="ORF">PQ472_11080</name>
</gene>
<evidence type="ECO:0000313" key="3">
    <source>
        <dbReference type="Proteomes" id="UP001220377"/>
    </source>
</evidence>
<feature type="transmembrane region" description="Helical" evidence="1">
    <location>
        <begin position="7"/>
        <end position="24"/>
    </location>
</feature>
<name>A0ABY7WTQ2_9LACO</name>
<accession>A0ABY7WTQ2</accession>
<proteinExistence type="predicted"/>
<feature type="transmembrane region" description="Helical" evidence="1">
    <location>
        <begin position="30"/>
        <end position="47"/>
    </location>
</feature>
<sequence length="62" mass="6773">MTNKTLLVVLNAGLLLVMFSRIWHGGAADMMMLDGIAIAGIAGVMYWRRAKHAATAKQKEDN</sequence>
<dbReference type="RefSeq" id="WP_274259854.1">
    <property type="nucleotide sequence ID" value="NZ_CP117884.1"/>
</dbReference>
<dbReference type="Proteomes" id="UP001220377">
    <property type="component" value="Chromosome"/>
</dbReference>
<protein>
    <submittedName>
        <fullName evidence="2">Uncharacterized protein</fullName>
    </submittedName>
</protein>
<keyword evidence="1" id="KW-1133">Transmembrane helix</keyword>
<organism evidence="2 3">
    <name type="scientific">Lacticaseibacillus pabuli</name>
    <dbReference type="NCBI Taxonomy" id="3025672"/>
    <lineage>
        <taxon>Bacteria</taxon>
        <taxon>Bacillati</taxon>
        <taxon>Bacillota</taxon>
        <taxon>Bacilli</taxon>
        <taxon>Lactobacillales</taxon>
        <taxon>Lactobacillaceae</taxon>
        <taxon>Lacticaseibacillus</taxon>
    </lineage>
</organism>
<keyword evidence="1" id="KW-0812">Transmembrane</keyword>
<keyword evidence="3" id="KW-1185">Reference proteome</keyword>
<dbReference type="EMBL" id="CP117884">
    <property type="protein sequence ID" value="WDF82419.1"/>
    <property type="molecule type" value="Genomic_DNA"/>
</dbReference>
<evidence type="ECO:0000256" key="1">
    <source>
        <dbReference type="SAM" id="Phobius"/>
    </source>
</evidence>